<evidence type="ECO:0008006" key="7">
    <source>
        <dbReference type="Google" id="ProtNLM"/>
    </source>
</evidence>
<dbReference type="PROSITE" id="PS51673">
    <property type="entry name" value="SUZ"/>
    <property type="match status" value="1"/>
</dbReference>
<evidence type="ECO:0000256" key="2">
    <source>
        <dbReference type="SAM" id="MobiDB-lite"/>
    </source>
</evidence>
<feature type="region of interest" description="Disordered" evidence="2">
    <location>
        <begin position="98"/>
        <end position="179"/>
    </location>
</feature>
<dbReference type="CDD" id="cd02642">
    <property type="entry name" value="R3H_encore_like"/>
    <property type="match status" value="1"/>
</dbReference>
<dbReference type="Gene3D" id="3.30.1370.50">
    <property type="entry name" value="R3H-like domain"/>
    <property type="match status" value="1"/>
</dbReference>
<dbReference type="InterPro" id="IPR001374">
    <property type="entry name" value="R3H_dom"/>
</dbReference>
<feature type="domain" description="SUZ" evidence="4">
    <location>
        <begin position="325"/>
        <end position="427"/>
    </location>
</feature>
<feature type="compositionally biased region" description="Basic and acidic residues" evidence="2">
    <location>
        <begin position="140"/>
        <end position="152"/>
    </location>
</feature>
<gene>
    <name evidence="5" type="ORF">PV04_03163</name>
</gene>
<feature type="compositionally biased region" description="Basic and acidic residues" evidence="2">
    <location>
        <begin position="63"/>
        <end position="77"/>
    </location>
</feature>
<feature type="domain" description="R3H" evidence="3">
    <location>
        <begin position="259"/>
        <end position="322"/>
    </location>
</feature>
<dbReference type="SUPFAM" id="SSF82708">
    <property type="entry name" value="R3H domain"/>
    <property type="match status" value="1"/>
</dbReference>
<feature type="compositionally biased region" description="Polar residues" evidence="2">
    <location>
        <begin position="784"/>
        <end position="800"/>
    </location>
</feature>
<dbReference type="GO" id="GO:0006012">
    <property type="term" value="P:galactose metabolic process"/>
    <property type="evidence" value="ECO:0007669"/>
    <property type="project" value="TreeGrafter"/>
</dbReference>
<evidence type="ECO:0000259" key="4">
    <source>
        <dbReference type="PROSITE" id="PS51673"/>
    </source>
</evidence>
<dbReference type="PROSITE" id="PS51061">
    <property type="entry name" value="R3H"/>
    <property type="match status" value="1"/>
</dbReference>
<keyword evidence="6" id="KW-1185">Reference proteome</keyword>
<dbReference type="STRING" id="5601.A0A0D2FWU9"/>
<proteinExistence type="predicted"/>
<name>A0A0D2FWU9_9EURO</name>
<dbReference type="AlphaFoldDB" id="A0A0D2FWU9"/>
<dbReference type="InterPro" id="IPR024771">
    <property type="entry name" value="SUZ"/>
</dbReference>
<feature type="compositionally biased region" description="Low complexity" evidence="2">
    <location>
        <begin position="801"/>
        <end position="813"/>
    </location>
</feature>
<feature type="region of interest" description="Disordered" evidence="2">
    <location>
        <begin position="198"/>
        <end position="244"/>
    </location>
</feature>
<feature type="region of interest" description="Disordered" evidence="2">
    <location>
        <begin position="24"/>
        <end position="80"/>
    </location>
</feature>
<dbReference type="PANTHER" id="PTHR15672:SF8">
    <property type="entry name" value="PROTEIN ENCORE"/>
    <property type="match status" value="1"/>
</dbReference>
<dbReference type="Pfam" id="PF12752">
    <property type="entry name" value="SUZ"/>
    <property type="match status" value="1"/>
</dbReference>
<dbReference type="InterPro" id="IPR036867">
    <property type="entry name" value="R3H_dom_sf"/>
</dbReference>
<dbReference type="HOGENOM" id="CLU_018298_0_0_1"/>
<protein>
    <recommendedName>
        <fullName evidence="7">R3H domain-containing protein</fullName>
    </recommendedName>
</protein>
<dbReference type="PANTHER" id="PTHR15672">
    <property type="entry name" value="CAMP-REGULATED PHOSPHOPROTEIN 21 RELATED R3H DOMAIN CONTAINING PROTEIN"/>
    <property type="match status" value="1"/>
</dbReference>
<evidence type="ECO:0000313" key="6">
    <source>
        <dbReference type="Proteomes" id="UP000054266"/>
    </source>
</evidence>
<feature type="compositionally biased region" description="Polar residues" evidence="2">
    <location>
        <begin position="673"/>
        <end position="690"/>
    </location>
</feature>
<keyword evidence="1" id="KW-0597">Phosphoprotein</keyword>
<dbReference type="EMBL" id="KN846957">
    <property type="protein sequence ID" value="KIW70935.1"/>
    <property type="molecule type" value="Genomic_DNA"/>
</dbReference>
<feature type="compositionally biased region" description="Basic and acidic residues" evidence="2">
    <location>
        <begin position="399"/>
        <end position="423"/>
    </location>
</feature>
<feature type="region of interest" description="Disordered" evidence="2">
    <location>
        <begin position="611"/>
        <end position="630"/>
    </location>
</feature>
<evidence type="ECO:0000313" key="5">
    <source>
        <dbReference type="EMBL" id="KIW70935.1"/>
    </source>
</evidence>
<organism evidence="5 6">
    <name type="scientific">Phialophora macrospora</name>
    <dbReference type="NCBI Taxonomy" id="1851006"/>
    <lineage>
        <taxon>Eukaryota</taxon>
        <taxon>Fungi</taxon>
        <taxon>Dikarya</taxon>
        <taxon>Ascomycota</taxon>
        <taxon>Pezizomycotina</taxon>
        <taxon>Eurotiomycetes</taxon>
        <taxon>Chaetothyriomycetidae</taxon>
        <taxon>Chaetothyriales</taxon>
        <taxon>Herpotrichiellaceae</taxon>
        <taxon>Phialophora</taxon>
    </lineage>
</organism>
<feature type="region of interest" description="Disordered" evidence="2">
    <location>
        <begin position="673"/>
        <end position="829"/>
    </location>
</feature>
<evidence type="ECO:0000256" key="1">
    <source>
        <dbReference type="ARBA" id="ARBA00022553"/>
    </source>
</evidence>
<feature type="compositionally biased region" description="Low complexity" evidence="2">
    <location>
        <begin position="699"/>
        <end position="721"/>
    </location>
</feature>
<feature type="compositionally biased region" description="Low complexity" evidence="2">
    <location>
        <begin position="611"/>
        <end position="620"/>
    </location>
</feature>
<dbReference type="InterPro" id="IPR051937">
    <property type="entry name" value="R3H_domain_containing"/>
</dbReference>
<feature type="compositionally biased region" description="Polar residues" evidence="2">
    <location>
        <begin position="621"/>
        <end position="630"/>
    </location>
</feature>
<feature type="compositionally biased region" description="Low complexity" evidence="2">
    <location>
        <begin position="441"/>
        <end position="451"/>
    </location>
</feature>
<feature type="compositionally biased region" description="Low complexity" evidence="2">
    <location>
        <begin position="361"/>
        <end position="379"/>
    </location>
</feature>
<sequence>MASPQVGSAPAKLSFAKVAAMRAPALPASTPNHADEKKPRSTESNNSKSVQSNVFKAPPTSPRKPDSQLKNLGERSQPEYVTTAIEGLSLVKDANTASDSLQSAGSGESLEDDQSHLSTSSMKQQSFDTKSMASVTTFAMDEKESIRPDDSASVRAVEDDETSSAPHKDDASAVNARQALRPSMSGVTIATRRYHTLTLTNPPRFGDLPVPMTQPEQPEPAPPSEGSSEQQSDPHERVSSLPVAPDEKLLDALASPKDRLPLLQLEEKFLALIANPSTQFFDLPPQNSFARLLAHKLADYYSLAHHINEDGTSIRVFRTPNPTLPTPLHVLALSIPAGPLQPPSAATFKIMRRGGLGPRQGSAGASTPASSSAPSKATSEAGLETTSEEGVMSPIEGTPNKDKSKLTREEREAQYKAARERIFGDFQESVTSESASTGENSASMSRSSSSSGKRKARKQKTPKDDTFEARSAYIPSYTPIHVANMQSQYQTHYSDQGYQGAYQSPTNGYGGNINYGTTPTQAYPGFDQTMPYNAPMSYGPTNTQPYSPADSWSSMQTPPAGGYYNYSASPTNYQPNMPPMMNQMNSQYMPQSHPGLQQPQNWMNTQYQAPYPQPQSQATPNVNGWSGYQPNQAMNNPVPYGYGQMASQNFGSNANQPYNAQFASQGTYSRSLFNPQTRSFVPSNATSRNGGRNGRKKPSPASSQSQSRNNSIAAASRSYSSENSGTPPPPSARGFERGLAANASSPQQRIPAKEDSLQQKYGAPAHLPKKPPPSQVPSSYDVETITNTAIAAGSPTSNSQGAGTPAGTRAATTNTPSGSVAGQANGPSA</sequence>
<feature type="compositionally biased region" description="Polar residues" evidence="2">
    <location>
        <begin position="116"/>
        <end position="137"/>
    </location>
</feature>
<reference evidence="5 6" key="1">
    <citation type="submission" date="2015-01" db="EMBL/GenBank/DDBJ databases">
        <title>The Genome Sequence of Capronia semiimmersa CBS27337.</title>
        <authorList>
            <consortium name="The Broad Institute Genomics Platform"/>
            <person name="Cuomo C."/>
            <person name="de Hoog S."/>
            <person name="Gorbushina A."/>
            <person name="Stielow B."/>
            <person name="Teixiera M."/>
            <person name="Abouelleil A."/>
            <person name="Chapman S.B."/>
            <person name="Priest M."/>
            <person name="Young S.K."/>
            <person name="Wortman J."/>
            <person name="Nusbaum C."/>
            <person name="Birren B."/>
        </authorList>
    </citation>
    <scope>NUCLEOTIDE SEQUENCE [LARGE SCALE GENOMIC DNA]</scope>
    <source>
        <strain evidence="5 6">CBS 27337</strain>
    </source>
</reference>
<feature type="compositionally biased region" description="Polar residues" evidence="2">
    <location>
        <begin position="42"/>
        <end position="54"/>
    </location>
</feature>
<dbReference type="Proteomes" id="UP000054266">
    <property type="component" value="Unassembled WGS sequence"/>
</dbReference>
<feature type="compositionally biased region" description="Polar residues" evidence="2">
    <location>
        <begin position="428"/>
        <end position="440"/>
    </location>
</feature>
<feature type="region of interest" description="Disordered" evidence="2">
    <location>
        <begin position="354"/>
        <end position="468"/>
    </location>
</feature>
<accession>A0A0D2FWU9</accession>
<dbReference type="GO" id="GO:0003676">
    <property type="term" value="F:nucleic acid binding"/>
    <property type="evidence" value="ECO:0007669"/>
    <property type="project" value="UniProtKB-UniRule"/>
</dbReference>
<feature type="compositionally biased region" description="Polar residues" evidence="2">
    <location>
        <begin position="814"/>
        <end position="829"/>
    </location>
</feature>
<evidence type="ECO:0000259" key="3">
    <source>
        <dbReference type="PROSITE" id="PS51061"/>
    </source>
</evidence>